<gene>
    <name evidence="1" type="ORF">CNECB9_2370128</name>
</gene>
<dbReference type="EMBL" id="FMSH01000154">
    <property type="protein sequence ID" value="SCU75554.1"/>
    <property type="molecule type" value="Genomic_DNA"/>
</dbReference>
<proteinExistence type="predicted"/>
<accession>A0A1K0J8Z5</accession>
<dbReference type="InterPro" id="IPR036619">
    <property type="entry name" value="NinB_sf"/>
</dbReference>
<dbReference type="AlphaFoldDB" id="A0A1K0J8Z5"/>
<name>A0A1K0J8Z5_CUPNE</name>
<dbReference type="Pfam" id="PF05772">
    <property type="entry name" value="NinB"/>
    <property type="match status" value="1"/>
</dbReference>
<dbReference type="Gene3D" id="1.10.3790.10">
    <property type="entry name" value="NinB"/>
    <property type="match status" value="1"/>
</dbReference>
<reference evidence="1" key="1">
    <citation type="submission" date="2016-09" db="EMBL/GenBank/DDBJ databases">
        <authorList>
            <person name="Capua I."/>
            <person name="De Benedictis P."/>
            <person name="Joannis T."/>
            <person name="Lombin L.H."/>
            <person name="Cattoli G."/>
        </authorList>
    </citation>
    <scope>NUCLEOTIDE SEQUENCE</scope>
    <source>
        <strain evidence="1">B9</strain>
    </source>
</reference>
<dbReference type="RefSeq" id="WP_340524125.1">
    <property type="nucleotide sequence ID" value="NZ_FMSH01000154.1"/>
</dbReference>
<dbReference type="SUPFAM" id="SSF103370">
    <property type="entry name" value="NinB"/>
    <property type="match status" value="1"/>
</dbReference>
<dbReference type="InterPro" id="IPR008711">
    <property type="entry name" value="Recombinase_NinB"/>
</dbReference>
<organism evidence="1">
    <name type="scientific">Cupriavidus necator</name>
    <name type="common">Alcaligenes eutrophus</name>
    <name type="synonym">Ralstonia eutropha</name>
    <dbReference type="NCBI Taxonomy" id="106590"/>
    <lineage>
        <taxon>Bacteria</taxon>
        <taxon>Pseudomonadati</taxon>
        <taxon>Pseudomonadota</taxon>
        <taxon>Betaproteobacteria</taxon>
        <taxon>Burkholderiales</taxon>
        <taxon>Burkholderiaceae</taxon>
        <taxon>Cupriavidus</taxon>
    </lineage>
</organism>
<sequence length="138" mass="15653">MSATPLYREFVLRGPSVWAGFVALVKANAKTFADKGEPLRIILTSEERKRNNEQNRFYWGVVLRDIGEQAWVNGRQFDKDTWHEYFARMYGVCDDVALPDGEIVSRRKSTTQMSVGEFSAYTAAVQAYAANNLGVSFE</sequence>
<protein>
    <submittedName>
        <fullName evidence="1">Putative recombination protein ninB from phage origin</fullName>
    </submittedName>
</protein>
<evidence type="ECO:0000313" key="1">
    <source>
        <dbReference type="EMBL" id="SCU75554.1"/>
    </source>
</evidence>